<evidence type="ECO:0000313" key="2">
    <source>
        <dbReference type="EMBL" id="KIO00119.1"/>
    </source>
</evidence>
<protein>
    <submittedName>
        <fullName evidence="2">Uncharacterized protein</fullName>
    </submittedName>
</protein>
<dbReference type="Proteomes" id="UP000054217">
    <property type="component" value="Unassembled WGS sequence"/>
</dbReference>
<dbReference type="EMBL" id="KN832022">
    <property type="protein sequence ID" value="KIN97883.1"/>
    <property type="molecule type" value="Genomic_DNA"/>
</dbReference>
<evidence type="ECO:0000313" key="1">
    <source>
        <dbReference type="EMBL" id="KIN97883.1"/>
    </source>
</evidence>
<organism evidence="2 3">
    <name type="scientific">Pisolithus tinctorius Marx 270</name>
    <dbReference type="NCBI Taxonomy" id="870435"/>
    <lineage>
        <taxon>Eukaryota</taxon>
        <taxon>Fungi</taxon>
        <taxon>Dikarya</taxon>
        <taxon>Basidiomycota</taxon>
        <taxon>Agaricomycotina</taxon>
        <taxon>Agaricomycetes</taxon>
        <taxon>Agaricomycetidae</taxon>
        <taxon>Boletales</taxon>
        <taxon>Sclerodermatineae</taxon>
        <taxon>Pisolithaceae</taxon>
        <taxon>Pisolithus</taxon>
    </lineage>
</organism>
<sequence>MIHNVSSPASTAVSCTAFSTSPYKHFIWKHAASSAEAPSLTTHFPCDPIHLIQYHIRPHHVRHFSIMEVNHDIGTFVSVQQDLVQRLSLFDASREKRPRFMIFRVTDGINS</sequence>
<proteinExistence type="predicted"/>
<gene>
    <name evidence="2" type="ORF">M404DRAFT_770163</name>
    <name evidence="1" type="ORF">M404DRAFT_866660</name>
</gene>
<accession>A0A0C3NY87</accession>
<evidence type="ECO:0000313" key="3">
    <source>
        <dbReference type="Proteomes" id="UP000054217"/>
    </source>
</evidence>
<reference evidence="2" key="3">
    <citation type="submission" date="2015-02" db="EMBL/GenBank/DDBJ databases">
        <title>Evolutionary Origins and Diversification of the Mycorrhizal Mutualists.</title>
        <authorList>
            <consortium name="DOE Joint Genome Institute"/>
            <consortium name="Mycorrhizal Genomics Consortium"/>
            <person name="Kohler A."/>
            <person name="Kuo A."/>
            <person name="Nagy L.G."/>
            <person name="Floudas D."/>
            <person name="Copeland A."/>
            <person name="Barry K.W."/>
            <person name="Cichocki N."/>
            <person name="Veneault-Fourrey C."/>
            <person name="LaButti K."/>
            <person name="Lindquist E.A."/>
            <person name="Lipzen A."/>
            <person name="Lundell T."/>
            <person name="Morin E."/>
            <person name="Murat C."/>
            <person name="Riley R."/>
            <person name="Ohm R."/>
            <person name="Sun H."/>
            <person name="Tunlid A."/>
            <person name="Henrissat B."/>
            <person name="Grigoriev I.V."/>
            <person name="Hibbett D.S."/>
            <person name="Martin F."/>
        </authorList>
    </citation>
    <scope>NUCLEOTIDE SEQUENCE</scope>
    <source>
        <strain evidence="2">Marx 270</strain>
    </source>
</reference>
<reference evidence="2 3" key="1">
    <citation type="submission" date="2014-04" db="EMBL/GenBank/DDBJ databases">
        <authorList>
            <consortium name="DOE Joint Genome Institute"/>
            <person name="Kuo A."/>
            <person name="Kohler A."/>
            <person name="Costa M.D."/>
            <person name="Nagy L.G."/>
            <person name="Floudas D."/>
            <person name="Copeland A."/>
            <person name="Barry K.W."/>
            <person name="Cichocki N."/>
            <person name="Veneault-Fourrey C."/>
            <person name="LaButti K."/>
            <person name="Lindquist E.A."/>
            <person name="Lipzen A."/>
            <person name="Lundell T."/>
            <person name="Morin E."/>
            <person name="Murat C."/>
            <person name="Sun H."/>
            <person name="Tunlid A."/>
            <person name="Henrissat B."/>
            <person name="Grigoriev I.V."/>
            <person name="Hibbett D.S."/>
            <person name="Martin F."/>
            <person name="Nordberg H.P."/>
            <person name="Cantor M.N."/>
            <person name="Hua S.X."/>
        </authorList>
    </citation>
    <scope>NUCLEOTIDE SEQUENCE [LARGE SCALE GENOMIC DNA]</scope>
    <source>
        <strain evidence="2 3">Marx 270</strain>
    </source>
</reference>
<dbReference type="EMBL" id="KN831998">
    <property type="protein sequence ID" value="KIO00119.1"/>
    <property type="molecule type" value="Genomic_DNA"/>
</dbReference>
<reference evidence="3" key="2">
    <citation type="submission" date="2015-01" db="EMBL/GenBank/DDBJ databases">
        <title>Evolutionary Origins and Diversification of the Mycorrhizal Mutualists.</title>
        <authorList>
            <consortium name="DOE Joint Genome Institute"/>
            <consortium name="Mycorrhizal Genomics Consortium"/>
            <person name="Kohler A."/>
            <person name="Kuo A."/>
            <person name="Nagy L.G."/>
            <person name="Floudas D."/>
            <person name="Copeland A."/>
            <person name="Barry K.W."/>
            <person name="Cichocki N."/>
            <person name="Veneault-Fourrey C."/>
            <person name="LaButti K."/>
            <person name="Lindquist E.A."/>
            <person name="Lipzen A."/>
            <person name="Lundell T."/>
            <person name="Morin E."/>
            <person name="Murat C."/>
            <person name="Riley R."/>
            <person name="Ohm R."/>
            <person name="Sun H."/>
            <person name="Tunlid A."/>
            <person name="Henrissat B."/>
            <person name="Grigoriev I.V."/>
            <person name="Hibbett D.S."/>
            <person name="Martin F."/>
        </authorList>
    </citation>
    <scope>NUCLEOTIDE SEQUENCE [LARGE SCALE GENOMIC DNA]</scope>
    <source>
        <strain evidence="3">Marx 270</strain>
    </source>
</reference>
<name>A0A0C3NY87_PISTI</name>
<keyword evidence="3" id="KW-1185">Reference proteome</keyword>
<dbReference type="HOGENOM" id="CLU_2159467_0_0_1"/>
<dbReference type="AlphaFoldDB" id="A0A0C3NY87"/>